<protein>
    <submittedName>
        <fullName evidence="6">Iron complex transport system substrate-binding protein</fullName>
    </submittedName>
</protein>
<dbReference type="AlphaFoldDB" id="A0A1I5ZRP5"/>
<dbReference type="PROSITE" id="PS51257">
    <property type="entry name" value="PROKAR_LIPOPROTEIN"/>
    <property type="match status" value="1"/>
</dbReference>
<dbReference type="Proteomes" id="UP000198727">
    <property type="component" value="Unassembled WGS sequence"/>
</dbReference>
<gene>
    <name evidence="6" type="ORF">SAMN05421810_11089</name>
</gene>
<keyword evidence="4" id="KW-0732">Signal</keyword>
<sequence>MSPNPRTLMRPLVALLGLVLALVLAGCGGSVEPTAQDEPKTPATDTFPVTVEHKYGVTTIEAEPTRVVTLGLSDQDAVLALGVRPVGAVDWFKERPFGKWPWTKDVWGDAPPEVVGERDEFNVERIAALEPDLIIAQYSGMKKEQYDTLSQLAPVVAQPKGHDDYAAPWQDMARPIGRALGQRARMDELIAEIERRFARVRAEHPEFAERTAVVADSFEPGAYVAFARTDLKALLLTELGFRFPPAVDALVRPGQNVAEFSAERLDLLDVDRLVWLNSSTEANERIRAEPLYQRLDVVREGRDLFVPYQDPDIGAAISFNTVLSIPYAIDQLVPMLTAAR</sequence>
<dbReference type="Gene3D" id="3.40.50.1980">
    <property type="entry name" value="Nitrogenase molybdenum iron protein domain"/>
    <property type="match status" value="2"/>
</dbReference>
<organism evidence="6 7">
    <name type="scientific">Amycolatopsis arida</name>
    <dbReference type="NCBI Taxonomy" id="587909"/>
    <lineage>
        <taxon>Bacteria</taxon>
        <taxon>Bacillati</taxon>
        <taxon>Actinomycetota</taxon>
        <taxon>Actinomycetes</taxon>
        <taxon>Pseudonocardiales</taxon>
        <taxon>Pseudonocardiaceae</taxon>
        <taxon>Amycolatopsis</taxon>
    </lineage>
</organism>
<evidence type="ECO:0000256" key="2">
    <source>
        <dbReference type="ARBA" id="ARBA00008814"/>
    </source>
</evidence>
<dbReference type="InterPro" id="IPR002491">
    <property type="entry name" value="ABC_transptr_periplasmic_BD"/>
</dbReference>
<comment type="similarity">
    <text evidence="2">Belongs to the bacterial solute-binding protein 8 family.</text>
</comment>
<keyword evidence="3" id="KW-0813">Transport</keyword>
<keyword evidence="7" id="KW-1185">Reference proteome</keyword>
<dbReference type="SUPFAM" id="SSF53807">
    <property type="entry name" value="Helical backbone' metal receptor"/>
    <property type="match status" value="1"/>
</dbReference>
<dbReference type="PROSITE" id="PS50983">
    <property type="entry name" value="FE_B12_PBP"/>
    <property type="match status" value="1"/>
</dbReference>
<dbReference type="GO" id="GO:1901678">
    <property type="term" value="P:iron coordination entity transport"/>
    <property type="evidence" value="ECO:0007669"/>
    <property type="project" value="UniProtKB-ARBA"/>
</dbReference>
<dbReference type="InterPro" id="IPR051313">
    <property type="entry name" value="Bact_iron-sidero_bind"/>
</dbReference>
<evidence type="ECO:0000256" key="3">
    <source>
        <dbReference type="ARBA" id="ARBA00022448"/>
    </source>
</evidence>
<reference evidence="7" key="1">
    <citation type="submission" date="2016-10" db="EMBL/GenBank/DDBJ databases">
        <authorList>
            <person name="Varghese N."/>
            <person name="Submissions S."/>
        </authorList>
    </citation>
    <scope>NUCLEOTIDE SEQUENCE [LARGE SCALE GENOMIC DNA]</scope>
    <source>
        <strain evidence="7">CGMCC 4.5579</strain>
    </source>
</reference>
<name>A0A1I5ZRP5_9PSEU</name>
<feature type="domain" description="Fe/B12 periplasmic-binding" evidence="5">
    <location>
        <begin position="66"/>
        <end position="340"/>
    </location>
</feature>
<evidence type="ECO:0000313" key="7">
    <source>
        <dbReference type="Proteomes" id="UP000198727"/>
    </source>
</evidence>
<dbReference type="CDD" id="cd01146">
    <property type="entry name" value="FhuD"/>
    <property type="match status" value="1"/>
</dbReference>
<dbReference type="PANTHER" id="PTHR30532">
    <property type="entry name" value="IRON III DICITRATE-BINDING PERIPLASMIC PROTEIN"/>
    <property type="match status" value="1"/>
</dbReference>
<evidence type="ECO:0000256" key="4">
    <source>
        <dbReference type="ARBA" id="ARBA00022729"/>
    </source>
</evidence>
<comment type="subcellular location">
    <subcellularLocation>
        <location evidence="1">Cell envelope</location>
    </subcellularLocation>
</comment>
<dbReference type="STRING" id="587909.SAMN05421810_11089"/>
<evidence type="ECO:0000256" key="1">
    <source>
        <dbReference type="ARBA" id="ARBA00004196"/>
    </source>
</evidence>
<proteinExistence type="inferred from homology"/>
<evidence type="ECO:0000313" key="6">
    <source>
        <dbReference type="EMBL" id="SFQ59159.1"/>
    </source>
</evidence>
<dbReference type="RefSeq" id="WP_244894513.1">
    <property type="nucleotide sequence ID" value="NZ_FOWW01000010.1"/>
</dbReference>
<dbReference type="GO" id="GO:0030288">
    <property type="term" value="C:outer membrane-bounded periplasmic space"/>
    <property type="evidence" value="ECO:0007669"/>
    <property type="project" value="TreeGrafter"/>
</dbReference>
<dbReference type="PANTHER" id="PTHR30532:SF24">
    <property type="entry name" value="FERRIC ENTEROBACTIN-BINDING PERIPLASMIC PROTEIN FEPB"/>
    <property type="match status" value="1"/>
</dbReference>
<dbReference type="Pfam" id="PF01497">
    <property type="entry name" value="Peripla_BP_2"/>
    <property type="match status" value="1"/>
</dbReference>
<evidence type="ECO:0000259" key="5">
    <source>
        <dbReference type="PROSITE" id="PS50983"/>
    </source>
</evidence>
<accession>A0A1I5ZRP5</accession>
<dbReference type="EMBL" id="FOWW01000010">
    <property type="protein sequence ID" value="SFQ59159.1"/>
    <property type="molecule type" value="Genomic_DNA"/>
</dbReference>